<evidence type="ECO:0000313" key="4">
    <source>
        <dbReference type="Proteomes" id="UP000261739"/>
    </source>
</evidence>
<dbReference type="RefSeq" id="WP_273053164.1">
    <property type="nucleotide sequence ID" value="NZ_DAITTW010000073.1"/>
</dbReference>
<dbReference type="InterPro" id="IPR050248">
    <property type="entry name" value="Polysacc_deacetylase_ArnD"/>
</dbReference>
<name>A0A3D4T260_9CORY</name>
<dbReference type="AlphaFoldDB" id="A0A3D4T260"/>
<feature type="domain" description="NodB homology" evidence="2">
    <location>
        <begin position="87"/>
        <end position="269"/>
    </location>
</feature>
<dbReference type="PANTHER" id="PTHR10587">
    <property type="entry name" value="GLYCOSYL TRANSFERASE-RELATED"/>
    <property type="match status" value="1"/>
</dbReference>
<evidence type="ECO:0000259" key="2">
    <source>
        <dbReference type="PROSITE" id="PS51677"/>
    </source>
</evidence>
<dbReference type="CDD" id="cd10917">
    <property type="entry name" value="CE4_NodB_like_6s_7s"/>
    <property type="match status" value="1"/>
</dbReference>
<dbReference type="InterPro" id="IPR011330">
    <property type="entry name" value="Glyco_hydro/deAcase_b/a-brl"/>
</dbReference>
<dbReference type="STRING" id="863239.GCA_000213935_00939"/>
<feature type="compositionally biased region" description="Pro residues" evidence="1">
    <location>
        <begin position="62"/>
        <end position="72"/>
    </location>
</feature>
<dbReference type="Pfam" id="PF01522">
    <property type="entry name" value="Polysacc_deac_1"/>
    <property type="match status" value="1"/>
</dbReference>
<evidence type="ECO:0000313" key="3">
    <source>
        <dbReference type="EMBL" id="HCT15626.1"/>
    </source>
</evidence>
<proteinExistence type="predicted"/>
<dbReference type="PANTHER" id="PTHR10587:SF137">
    <property type="entry name" value="4-DEOXY-4-FORMAMIDO-L-ARABINOSE-PHOSPHOUNDECAPRENOL DEFORMYLASE ARND-RELATED"/>
    <property type="match status" value="1"/>
</dbReference>
<dbReference type="EMBL" id="DQID01000325">
    <property type="protein sequence ID" value="HCT15626.1"/>
    <property type="molecule type" value="Genomic_DNA"/>
</dbReference>
<feature type="region of interest" description="Disordered" evidence="1">
    <location>
        <begin position="51"/>
        <end position="72"/>
    </location>
</feature>
<dbReference type="GO" id="GO:0016810">
    <property type="term" value="F:hydrolase activity, acting on carbon-nitrogen (but not peptide) bonds"/>
    <property type="evidence" value="ECO:0007669"/>
    <property type="project" value="InterPro"/>
</dbReference>
<accession>A0A3D4T260</accession>
<protein>
    <submittedName>
        <fullName evidence="3">Polysaccharide deacetylase</fullName>
    </submittedName>
</protein>
<comment type="caution">
    <text evidence="3">The sequence shown here is derived from an EMBL/GenBank/DDBJ whole genome shotgun (WGS) entry which is preliminary data.</text>
</comment>
<dbReference type="Gene3D" id="3.20.20.370">
    <property type="entry name" value="Glycoside hydrolase/deacetylase"/>
    <property type="match status" value="1"/>
</dbReference>
<organism evidence="3 4">
    <name type="scientific">Corynebacterium nuruki</name>
    <dbReference type="NCBI Taxonomy" id="1032851"/>
    <lineage>
        <taxon>Bacteria</taxon>
        <taxon>Bacillati</taxon>
        <taxon>Actinomycetota</taxon>
        <taxon>Actinomycetes</taxon>
        <taxon>Mycobacteriales</taxon>
        <taxon>Corynebacteriaceae</taxon>
        <taxon>Corynebacterium</taxon>
    </lineage>
</organism>
<dbReference type="SUPFAM" id="SSF88713">
    <property type="entry name" value="Glycoside hydrolase/deacetylase"/>
    <property type="match status" value="1"/>
</dbReference>
<dbReference type="GO" id="GO:0005975">
    <property type="term" value="P:carbohydrate metabolic process"/>
    <property type="evidence" value="ECO:0007669"/>
    <property type="project" value="InterPro"/>
</dbReference>
<dbReference type="PROSITE" id="PS51677">
    <property type="entry name" value="NODB"/>
    <property type="match status" value="1"/>
</dbReference>
<sequence length="272" mass="28862">MRGPGNRRELRRATRFTIAVVAAAAVGGGALVYAGEYRNGADAGNDVNAADAEAPATTSAPVPAPEPLPAPPDWDYSTVIGYTGDDTEMHLTFDDGPGKDTPAILDILDRYNVKATFCMTGRQTDEEPDIGRQVLARGHLLCNHSYSHLPSINRGNAAGITAEINKANDAFARQYGAPQPTYYRAPEGVFNGQVPTALAGLKMRALGWAVDSRDWTKPGVDAIVNNVLSQVGPGKIVLMHDAGGTDRAQTVAALPRIIEGIRAAGYRLTTPR</sequence>
<gene>
    <name evidence="3" type="ORF">DIW82_12810</name>
</gene>
<feature type="compositionally biased region" description="Low complexity" evidence="1">
    <location>
        <begin position="51"/>
        <end position="61"/>
    </location>
</feature>
<dbReference type="Proteomes" id="UP000261739">
    <property type="component" value="Unassembled WGS sequence"/>
</dbReference>
<evidence type="ECO:0000256" key="1">
    <source>
        <dbReference type="SAM" id="MobiDB-lite"/>
    </source>
</evidence>
<reference evidence="3 4" key="1">
    <citation type="journal article" date="2018" name="Nat. Biotechnol.">
        <title>A standardized bacterial taxonomy based on genome phylogeny substantially revises the tree of life.</title>
        <authorList>
            <person name="Parks D.H."/>
            <person name="Chuvochina M."/>
            <person name="Waite D.W."/>
            <person name="Rinke C."/>
            <person name="Skarshewski A."/>
            <person name="Chaumeil P.A."/>
            <person name="Hugenholtz P."/>
        </authorList>
    </citation>
    <scope>NUCLEOTIDE SEQUENCE [LARGE SCALE GENOMIC DNA]</scope>
    <source>
        <strain evidence="3">UBA11247</strain>
    </source>
</reference>
<dbReference type="InterPro" id="IPR002509">
    <property type="entry name" value="NODB_dom"/>
</dbReference>